<sequence>MMTDGSVNEIPIDRPFELIFSAPVDAGTAETAIALLRDNSALELQFQYANGNRNVRITPKQRLDYNTAYTLAISNELKSQGGAGFTAQDLRFRTLNGTSSLTGFTIDGKAQNAFTYLTGISLQPTVQLTFSLAVDTSSLRNNVDLTGGTAGTPEISFSADQKQATIRYLSPLEDWTRYTFLIGEGLQGKNGEIMEAFSQEFYTVVDETPKFPMISDEDLLTLVQEQTFRYFWDFGHPGSGLARERNTSGETVTFGGSGFGLMAMIVGVERGFITLDQALERWQQILNFLETADRFHGAFPHWMDGTTGKVRPFSERDNGADLVETAFFVQGLLTVRQYLQQKAPMQTALIDQINRFWREVEWDWFARGEQEALYWHWSPDNEWAINLPIRGHNETQIVYILAAASPTHTISKELYDSGYARSGQMVNGNSFYGIELPLGINYGGPLFFAHYSYLGLDPRNLQDQYANYWTQNVNHSRINHAYCADNPKNYVGYSDKCWGLTASDNQEGYSAHSPNNDKGVITPTAAVSSIPYTPEESMAAIRHFYYTLGDRLWGQYGFYDAFNPTEDWVAGSFLAIDQGPMIIMIENYRTGLLWDLFMSSPEVKNGLTKLGFTY</sequence>
<evidence type="ECO:0000313" key="5">
    <source>
        <dbReference type="Proteomes" id="UP000223913"/>
    </source>
</evidence>
<dbReference type="InterPro" id="IPR019282">
    <property type="entry name" value="Glycoamylase-like_cons_dom"/>
</dbReference>
<dbReference type="AlphaFoldDB" id="A0A2D0NF96"/>
<evidence type="ECO:0000259" key="3">
    <source>
        <dbReference type="Pfam" id="PF13205"/>
    </source>
</evidence>
<organism evidence="4 5">
    <name type="scientific">Flavilitoribacter nigricans (strain ATCC 23147 / DSM 23189 / NBRC 102662 / NCIMB 1420 / SS-2)</name>
    <name type="common">Lewinella nigricans</name>
    <dbReference type="NCBI Taxonomy" id="1122177"/>
    <lineage>
        <taxon>Bacteria</taxon>
        <taxon>Pseudomonadati</taxon>
        <taxon>Bacteroidota</taxon>
        <taxon>Saprospiria</taxon>
        <taxon>Saprospirales</taxon>
        <taxon>Lewinellaceae</taxon>
        <taxon>Flavilitoribacter</taxon>
    </lineage>
</organism>
<dbReference type="Proteomes" id="UP000223913">
    <property type="component" value="Unassembled WGS sequence"/>
</dbReference>
<reference evidence="4 5" key="1">
    <citation type="submission" date="2017-10" db="EMBL/GenBank/DDBJ databases">
        <title>The draft genome sequence of Lewinella nigricans NBRC 102662.</title>
        <authorList>
            <person name="Wang K."/>
        </authorList>
    </citation>
    <scope>NUCLEOTIDE SEQUENCE [LARGE SCALE GENOMIC DNA]</scope>
    <source>
        <strain evidence="4 5">NBRC 102662</strain>
    </source>
</reference>
<dbReference type="OrthoDB" id="5937621at2"/>
<dbReference type="EMBL" id="PDUD01000017">
    <property type="protein sequence ID" value="PHN06849.1"/>
    <property type="molecule type" value="Genomic_DNA"/>
</dbReference>
<evidence type="ECO:0000313" key="4">
    <source>
        <dbReference type="EMBL" id="PHN06849.1"/>
    </source>
</evidence>
<gene>
    <name evidence="4" type="ORF">CRP01_10015</name>
</gene>
<accession>A0A2D0NF96</accession>
<evidence type="ECO:0000256" key="1">
    <source>
        <dbReference type="ARBA" id="ARBA00022729"/>
    </source>
</evidence>
<dbReference type="Pfam" id="PF13205">
    <property type="entry name" value="Big_5"/>
    <property type="match status" value="2"/>
</dbReference>
<dbReference type="Pfam" id="PF10091">
    <property type="entry name" value="Glycoamylase"/>
    <property type="match status" value="1"/>
</dbReference>
<dbReference type="InterPro" id="IPR014755">
    <property type="entry name" value="Cu-Rt/internalin_Ig-like"/>
</dbReference>
<dbReference type="Gene3D" id="2.60.40.1220">
    <property type="match status" value="1"/>
</dbReference>
<keyword evidence="5" id="KW-1185">Reference proteome</keyword>
<feature type="domain" description="Glycoamylase-like" evidence="2">
    <location>
        <begin position="388"/>
        <end position="601"/>
    </location>
</feature>
<dbReference type="InterPro" id="IPR032812">
    <property type="entry name" value="SbsA_Ig"/>
</dbReference>
<keyword evidence="1" id="KW-0732">Signal</keyword>
<feature type="domain" description="SbsA Ig-like" evidence="3">
    <location>
        <begin position="9"/>
        <end position="94"/>
    </location>
</feature>
<dbReference type="Gene3D" id="1.50.10.140">
    <property type="match status" value="1"/>
</dbReference>
<proteinExistence type="predicted"/>
<evidence type="ECO:0008006" key="6">
    <source>
        <dbReference type="Google" id="ProtNLM"/>
    </source>
</evidence>
<feature type="domain" description="SbsA Ig-like" evidence="3">
    <location>
        <begin position="118"/>
        <end position="203"/>
    </location>
</feature>
<protein>
    <recommendedName>
        <fullName evidence="6">Beta-glucosidase</fullName>
    </recommendedName>
</protein>
<evidence type="ECO:0000259" key="2">
    <source>
        <dbReference type="Pfam" id="PF10091"/>
    </source>
</evidence>
<name>A0A2D0NF96_FLAN2</name>
<comment type="caution">
    <text evidence="4">The sequence shown here is derived from an EMBL/GenBank/DDBJ whole genome shotgun (WGS) entry which is preliminary data.</text>
</comment>